<evidence type="ECO:0000259" key="1">
    <source>
        <dbReference type="PROSITE" id="PS51186"/>
    </source>
</evidence>
<evidence type="ECO:0000313" key="3">
    <source>
        <dbReference type="Proteomes" id="UP000238426"/>
    </source>
</evidence>
<reference evidence="2 3" key="1">
    <citation type="submission" date="2018-03" db="EMBL/GenBank/DDBJ databases">
        <title>Mesoflavibacter sp. HG37 and Mesoflavibacter sp. HG96 sp.nov., two marine bacteria isolated from seawater of Western Pacific Ocean.</title>
        <authorList>
            <person name="Cheng H."/>
            <person name="Wu Y.-H."/>
            <person name="Guo L.-L."/>
            <person name="Xu X.-W."/>
        </authorList>
    </citation>
    <scope>NUCLEOTIDE SEQUENCE [LARGE SCALE GENOMIC DNA]</scope>
    <source>
        <strain evidence="2 3">KCTC 32269</strain>
    </source>
</reference>
<dbReference type="InterPro" id="IPR016181">
    <property type="entry name" value="Acyl_CoA_acyltransferase"/>
</dbReference>
<dbReference type="Gene3D" id="3.40.630.30">
    <property type="match status" value="1"/>
</dbReference>
<name>A0A2T1NFQ6_9FLAO</name>
<evidence type="ECO:0000313" key="2">
    <source>
        <dbReference type="EMBL" id="PSG91622.1"/>
    </source>
</evidence>
<dbReference type="InterPro" id="IPR000182">
    <property type="entry name" value="GNAT_dom"/>
</dbReference>
<organism evidence="2 3">
    <name type="scientific">Aurantibacter aestuarii</name>
    <dbReference type="NCBI Taxonomy" id="1266046"/>
    <lineage>
        <taxon>Bacteria</taxon>
        <taxon>Pseudomonadati</taxon>
        <taxon>Bacteroidota</taxon>
        <taxon>Flavobacteriia</taxon>
        <taxon>Flavobacteriales</taxon>
        <taxon>Flavobacteriaceae</taxon>
        <taxon>Aurantibacter</taxon>
    </lineage>
</organism>
<dbReference type="RefSeq" id="WP_106461918.1">
    <property type="nucleotide sequence ID" value="NZ_PXOQ01000006.1"/>
</dbReference>
<dbReference type="Pfam" id="PF00583">
    <property type="entry name" value="Acetyltransf_1"/>
    <property type="match status" value="1"/>
</dbReference>
<dbReference type="GO" id="GO:0016747">
    <property type="term" value="F:acyltransferase activity, transferring groups other than amino-acyl groups"/>
    <property type="evidence" value="ECO:0007669"/>
    <property type="project" value="InterPro"/>
</dbReference>
<dbReference type="OrthoDB" id="2352823at2"/>
<proteinExistence type="predicted"/>
<accession>A0A2T1NFQ6</accession>
<comment type="caution">
    <text evidence="2">The sequence shown here is derived from an EMBL/GenBank/DDBJ whole genome shotgun (WGS) entry which is preliminary data.</text>
</comment>
<dbReference type="PROSITE" id="PS51186">
    <property type="entry name" value="GNAT"/>
    <property type="match status" value="1"/>
</dbReference>
<dbReference type="Proteomes" id="UP000238426">
    <property type="component" value="Unassembled WGS sequence"/>
</dbReference>
<feature type="domain" description="N-acetyltransferase" evidence="1">
    <location>
        <begin position="9"/>
        <end position="153"/>
    </location>
</feature>
<sequence length="160" mass="18257">MKSIDSSKIFIKTINPEETYEVRLPVLRPGKPIESCKFDGDNLNTTFHIGLFYTDKLVAVASYMGNSNLHFSASKQYQLRGMAVLHQYQGLGLGNLLLKKGEEHCKIKQADLIWFNARENAVNFYKRNNYHETGAYFNIEGVGTHIMMSKNLLKTTFNKS</sequence>
<dbReference type="EMBL" id="PXOQ01000006">
    <property type="protein sequence ID" value="PSG91622.1"/>
    <property type="molecule type" value="Genomic_DNA"/>
</dbReference>
<gene>
    <name evidence="2" type="ORF">C7H52_00475</name>
</gene>
<keyword evidence="3" id="KW-1185">Reference proteome</keyword>
<keyword evidence="2" id="KW-0808">Transferase</keyword>
<dbReference type="AlphaFoldDB" id="A0A2T1NFQ6"/>
<dbReference type="SUPFAM" id="SSF55729">
    <property type="entry name" value="Acyl-CoA N-acyltransferases (Nat)"/>
    <property type="match status" value="1"/>
</dbReference>
<protein>
    <submittedName>
        <fullName evidence="2">GNAT family N-acetyltransferase</fullName>
    </submittedName>
</protein>